<dbReference type="OrthoDB" id="799412at2"/>
<proteinExistence type="predicted"/>
<sequence>MNAILLEGQSSQNMKLLLSLAQTLGIKAKKVSTTQLEDHLLASQIEAGMKTSTVSKQDILKALGR</sequence>
<reference evidence="1 2" key="1">
    <citation type="submission" date="2018-05" db="EMBL/GenBank/DDBJ databases">
        <title>Genomic Encyclopedia of Archaeal and Bacterial Type Strains, Phase II (KMG-II): from individual species to whole genera.</title>
        <authorList>
            <person name="Goeker M."/>
        </authorList>
    </citation>
    <scope>NUCLEOTIDE SEQUENCE [LARGE SCALE GENOMIC DNA]</scope>
    <source>
        <strain evidence="1 2">DSM 22214</strain>
    </source>
</reference>
<protein>
    <submittedName>
        <fullName evidence="1">Uncharacterized protein</fullName>
    </submittedName>
</protein>
<name>A0A316DF37_9BACT</name>
<comment type="caution">
    <text evidence="1">The sequence shown here is derived from an EMBL/GenBank/DDBJ whole genome shotgun (WGS) entry which is preliminary data.</text>
</comment>
<dbReference type="RefSeq" id="WP_109745567.1">
    <property type="nucleotide sequence ID" value="NZ_QGGO01000049.1"/>
</dbReference>
<evidence type="ECO:0000313" key="1">
    <source>
        <dbReference type="EMBL" id="PWK16654.1"/>
    </source>
</evidence>
<gene>
    <name evidence="1" type="ORF">LV89_04870</name>
</gene>
<organism evidence="1 2">
    <name type="scientific">Arcicella aurantiaca</name>
    <dbReference type="NCBI Taxonomy" id="591202"/>
    <lineage>
        <taxon>Bacteria</taxon>
        <taxon>Pseudomonadati</taxon>
        <taxon>Bacteroidota</taxon>
        <taxon>Cytophagia</taxon>
        <taxon>Cytophagales</taxon>
        <taxon>Flectobacillaceae</taxon>
        <taxon>Arcicella</taxon>
    </lineage>
</organism>
<dbReference type="AlphaFoldDB" id="A0A316DF37"/>
<keyword evidence="2" id="KW-1185">Reference proteome</keyword>
<accession>A0A316DF37</accession>
<dbReference type="EMBL" id="QGGO01000049">
    <property type="protein sequence ID" value="PWK16654.1"/>
    <property type="molecule type" value="Genomic_DNA"/>
</dbReference>
<dbReference type="Proteomes" id="UP000245489">
    <property type="component" value="Unassembled WGS sequence"/>
</dbReference>
<evidence type="ECO:0000313" key="2">
    <source>
        <dbReference type="Proteomes" id="UP000245489"/>
    </source>
</evidence>